<dbReference type="PANTHER" id="PTHR42830:SF2">
    <property type="entry name" value="OSMC_OHR FAMILY PROTEIN"/>
    <property type="match status" value="1"/>
</dbReference>
<name>A0ABT0E531_9GAMM</name>
<protein>
    <submittedName>
        <fullName evidence="1">OsmC family protein</fullName>
    </submittedName>
</protein>
<dbReference type="EMBL" id="JALKII010000002">
    <property type="protein sequence ID" value="MCK0536931.1"/>
    <property type="molecule type" value="Genomic_DNA"/>
</dbReference>
<dbReference type="InterPro" id="IPR003718">
    <property type="entry name" value="OsmC/Ohr_fam"/>
</dbReference>
<dbReference type="SUPFAM" id="SSF82784">
    <property type="entry name" value="OsmC-like"/>
    <property type="match status" value="1"/>
</dbReference>
<evidence type="ECO:0000313" key="1">
    <source>
        <dbReference type="EMBL" id="MCK0536931.1"/>
    </source>
</evidence>
<dbReference type="PANTHER" id="PTHR42830">
    <property type="entry name" value="OSMOTICALLY INDUCIBLE FAMILY PROTEIN"/>
    <property type="match status" value="1"/>
</dbReference>
<sequence>MSASRAALSPHTTDTGQVALYGATITWHLGPDTPFSTSSYNRDHEWTFPGGEVVSASASPHYLGAASRVSPEEALIASLSSCHMLTFLALAANKGLHVLSYLDRASGVLAPNAAGQVAITEIALRPRVVFDDDAMPDDTLRALHQQTHEQCFIANSLTARIVVEPDFARR</sequence>
<accession>A0ABT0E531</accession>
<organism evidence="1 2">
    <name type="scientific">Alcanivorax quisquiliarum</name>
    <dbReference type="NCBI Taxonomy" id="2933565"/>
    <lineage>
        <taxon>Bacteria</taxon>
        <taxon>Pseudomonadati</taxon>
        <taxon>Pseudomonadota</taxon>
        <taxon>Gammaproteobacteria</taxon>
        <taxon>Oceanospirillales</taxon>
        <taxon>Alcanivoracaceae</taxon>
        <taxon>Alcanivorax</taxon>
    </lineage>
</organism>
<dbReference type="Proteomes" id="UP001165524">
    <property type="component" value="Unassembled WGS sequence"/>
</dbReference>
<dbReference type="Pfam" id="PF02566">
    <property type="entry name" value="OsmC"/>
    <property type="match status" value="1"/>
</dbReference>
<comment type="caution">
    <text evidence="1">The sequence shown here is derived from an EMBL/GenBank/DDBJ whole genome shotgun (WGS) entry which is preliminary data.</text>
</comment>
<evidence type="ECO:0000313" key="2">
    <source>
        <dbReference type="Proteomes" id="UP001165524"/>
    </source>
</evidence>
<reference evidence="1" key="1">
    <citation type="submission" date="2022-04" db="EMBL/GenBank/DDBJ databases">
        <title>Alcanivorax sp. CY1518 draft genome sequence.</title>
        <authorList>
            <person name="Zhao G."/>
            <person name="An M."/>
        </authorList>
    </citation>
    <scope>NUCLEOTIDE SEQUENCE</scope>
    <source>
        <strain evidence="1">CY1518</strain>
    </source>
</reference>
<dbReference type="InterPro" id="IPR015946">
    <property type="entry name" value="KH_dom-like_a/b"/>
</dbReference>
<dbReference type="InterPro" id="IPR036102">
    <property type="entry name" value="OsmC/Ohrsf"/>
</dbReference>
<proteinExistence type="predicted"/>
<keyword evidence="2" id="KW-1185">Reference proteome</keyword>
<dbReference type="InterPro" id="IPR052707">
    <property type="entry name" value="OsmC_Ohr_Peroxiredoxin"/>
</dbReference>
<gene>
    <name evidence="1" type="ORF">MU846_04345</name>
</gene>
<dbReference type="RefSeq" id="WP_246948820.1">
    <property type="nucleotide sequence ID" value="NZ_JALKII010000002.1"/>
</dbReference>
<dbReference type="Gene3D" id="3.30.300.20">
    <property type="match status" value="1"/>
</dbReference>